<dbReference type="InterPro" id="IPR001752">
    <property type="entry name" value="Kinesin_motor_dom"/>
</dbReference>
<dbReference type="InterPro" id="IPR027417">
    <property type="entry name" value="P-loop_NTPase"/>
</dbReference>
<reference evidence="6 7" key="2">
    <citation type="journal article" date="2017" name="Front. Plant Sci.">
        <title>Gene Classification and Mining of Molecular Markers Useful in Red Clover (Trifolium pratense) Breeding.</title>
        <authorList>
            <person name="Istvanek J."/>
            <person name="Dluhosova J."/>
            <person name="Dluhos P."/>
            <person name="Patkova L."/>
            <person name="Nedelnik J."/>
            <person name="Repkova J."/>
        </authorList>
    </citation>
    <scope>NUCLEOTIDE SEQUENCE [LARGE SCALE GENOMIC DNA]</scope>
    <source>
        <strain evidence="7">cv. Tatra</strain>
        <tissue evidence="6">Young leaves</tissue>
    </source>
</reference>
<evidence type="ECO:0000313" key="6">
    <source>
        <dbReference type="EMBL" id="PNY15278.1"/>
    </source>
</evidence>
<dbReference type="EMBL" id="ASHM01005653">
    <property type="protein sequence ID" value="PNY12903.1"/>
    <property type="molecule type" value="Genomic_DNA"/>
</dbReference>
<name>A0A2K3PJ23_TRIPR</name>
<dbReference type="GO" id="GO:0003777">
    <property type="term" value="F:microtubule motor activity"/>
    <property type="evidence" value="ECO:0007669"/>
    <property type="project" value="InterPro"/>
</dbReference>
<organism evidence="6 7">
    <name type="scientific">Trifolium pratense</name>
    <name type="common">Red clover</name>
    <dbReference type="NCBI Taxonomy" id="57577"/>
    <lineage>
        <taxon>Eukaryota</taxon>
        <taxon>Viridiplantae</taxon>
        <taxon>Streptophyta</taxon>
        <taxon>Embryophyta</taxon>
        <taxon>Tracheophyta</taxon>
        <taxon>Spermatophyta</taxon>
        <taxon>Magnoliopsida</taxon>
        <taxon>eudicotyledons</taxon>
        <taxon>Gunneridae</taxon>
        <taxon>Pentapetalae</taxon>
        <taxon>rosids</taxon>
        <taxon>fabids</taxon>
        <taxon>Fabales</taxon>
        <taxon>Fabaceae</taxon>
        <taxon>Papilionoideae</taxon>
        <taxon>50 kb inversion clade</taxon>
        <taxon>NPAAA clade</taxon>
        <taxon>Hologalegina</taxon>
        <taxon>IRL clade</taxon>
        <taxon>Trifolieae</taxon>
        <taxon>Trifolium</taxon>
    </lineage>
</organism>
<evidence type="ECO:0000313" key="5">
    <source>
        <dbReference type="EMBL" id="PNY12903.1"/>
    </source>
</evidence>
<sequence>MATKQGLKSKRFGSIGVTKGVNSPSSSTTSSSKQFHETSNDAQSSPASSSVRSKPQLFHPEVVPLEEKKVKENVTVTVRFRPLNPREIRHGEEIAWYADGDTVVRNEYNPSIAFAYGKICKTDILDRIFVV</sequence>
<feature type="compositionally biased region" description="Low complexity" evidence="3">
    <location>
        <begin position="23"/>
        <end position="32"/>
    </location>
</feature>
<evidence type="ECO:0000313" key="7">
    <source>
        <dbReference type="Proteomes" id="UP000236291"/>
    </source>
</evidence>
<proteinExistence type="inferred from homology"/>
<dbReference type="GO" id="GO:0005524">
    <property type="term" value="F:ATP binding"/>
    <property type="evidence" value="ECO:0007669"/>
    <property type="project" value="InterPro"/>
</dbReference>
<dbReference type="SUPFAM" id="SSF52540">
    <property type="entry name" value="P-loop containing nucleoside triphosphate hydrolases"/>
    <property type="match status" value="1"/>
</dbReference>
<evidence type="ECO:0000256" key="3">
    <source>
        <dbReference type="SAM" id="MobiDB-lite"/>
    </source>
</evidence>
<dbReference type="GO" id="GO:0008017">
    <property type="term" value="F:microtubule binding"/>
    <property type="evidence" value="ECO:0007669"/>
    <property type="project" value="InterPro"/>
</dbReference>
<feature type="region of interest" description="Disordered" evidence="3">
    <location>
        <begin position="1"/>
        <end position="58"/>
    </location>
</feature>
<accession>A0A2K3PJ23</accession>
<evidence type="ECO:0000259" key="4">
    <source>
        <dbReference type="PROSITE" id="PS50067"/>
    </source>
</evidence>
<gene>
    <name evidence="5" type="ORF">L195_g009547</name>
    <name evidence="6" type="ORF">L195_g011971</name>
</gene>
<dbReference type="GO" id="GO:0007018">
    <property type="term" value="P:microtubule-based movement"/>
    <property type="evidence" value="ECO:0007669"/>
    <property type="project" value="InterPro"/>
</dbReference>
<protein>
    <submittedName>
        <fullName evidence="6">Kinesin-like protein</fullName>
    </submittedName>
</protein>
<comment type="similarity">
    <text evidence="2">Belongs to the TRAFAC class myosin-kinesin ATPase superfamily. Kinesin family.</text>
</comment>
<evidence type="ECO:0000256" key="2">
    <source>
        <dbReference type="PROSITE-ProRule" id="PRU00283"/>
    </source>
</evidence>
<dbReference type="AlphaFoldDB" id="A0A2K3PJ23"/>
<dbReference type="STRING" id="57577.A0A2K3PJ23"/>
<evidence type="ECO:0000256" key="1">
    <source>
        <dbReference type="ARBA" id="ARBA00023175"/>
    </source>
</evidence>
<feature type="compositionally biased region" description="Low complexity" evidence="3">
    <location>
        <begin position="40"/>
        <end position="53"/>
    </location>
</feature>
<dbReference type="Proteomes" id="UP000236291">
    <property type="component" value="Unassembled WGS sequence"/>
</dbReference>
<dbReference type="PROSITE" id="PS50067">
    <property type="entry name" value="KINESIN_MOTOR_2"/>
    <property type="match status" value="1"/>
</dbReference>
<reference evidence="6 7" key="1">
    <citation type="journal article" date="2014" name="Am. J. Bot.">
        <title>Genome assembly and annotation for red clover (Trifolium pratense; Fabaceae).</title>
        <authorList>
            <person name="Istvanek J."/>
            <person name="Jaros M."/>
            <person name="Krenek A."/>
            <person name="Repkova J."/>
        </authorList>
    </citation>
    <scope>NUCLEOTIDE SEQUENCE [LARGE SCALE GENOMIC DNA]</scope>
    <source>
        <strain evidence="7">cv. Tatra</strain>
        <tissue evidence="6">Young leaves</tissue>
    </source>
</reference>
<feature type="domain" description="Kinesin motor" evidence="4">
    <location>
        <begin position="73"/>
        <end position="131"/>
    </location>
</feature>
<comment type="caution">
    <text evidence="6">The sequence shown here is derived from an EMBL/GenBank/DDBJ whole genome shotgun (WGS) entry which is preliminary data.</text>
</comment>
<dbReference type="ExpressionAtlas" id="A0A2K3PJ23">
    <property type="expression patterns" value="baseline"/>
</dbReference>
<keyword evidence="1" id="KW-0505">Motor protein</keyword>
<comment type="caution">
    <text evidence="2">Lacks conserved residue(s) required for the propagation of feature annotation.</text>
</comment>
<dbReference type="EMBL" id="ASHM01007541">
    <property type="protein sequence ID" value="PNY15278.1"/>
    <property type="molecule type" value="Genomic_DNA"/>
</dbReference>